<dbReference type="PANTHER" id="PTHR33710">
    <property type="entry name" value="BNAC02G09200D PROTEIN"/>
    <property type="match status" value="1"/>
</dbReference>
<gene>
    <name evidence="1" type="ORF">RND81_02G221000</name>
</gene>
<dbReference type="Gene3D" id="3.60.10.10">
    <property type="entry name" value="Endonuclease/exonuclease/phosphatase"/>
    <property type="match status" value="1"/>
</dbReference>
<evidence type="ECO:0000313" key="1">
    <source>
        <dbReference type="EMBL" id="KAK9750773.1"/>
    </source>
</evidence>
<dbReference type="Proteomes" id="UP001443914">
    <property type="component" value="Unassembled WGS sequence"/>
</dbReference>
<dbReference type="AlphaFoldDB" id="A0AAW1MWC6"/>
<comment type="caution">
    <text evidence="1">The sequence shown here is derived from an EMBL/GenBank/DDBJ whole genome shotgun (WGS) entry which is preliminary data.</text>
</comment>
<evidence type="ECO:0000313" key="2">
    <source>
        <dbReference type="Proteomes" id="UP001443914"/>
    </source>
</evidence>
<sequence>MVETHVRKHSCKGVFRKSIGAYSLVTNYDFHPGGRLWVLWNPTAMHLRVLDGGAQFLHCSLLHRSSHRSFLVTFVYTYNRAPERLDLWDKLWGFSVDHPYTRGVFTWHNKQEAAPKWAKLDRLLVNQSWFLQMPTTTVTFLPFGISDHAPVILTTALSVNCHRPFRYLDCWVLLSDFVGCVSSGWLSSSFGGSIYALFAKLRRLRAVLKSIHCTEFSDLRNRVAMVKLRLNDCQLRLQASPTSQLFLVEEKQLLGYYARLKTAEMRVLAQRAKVQHLKLSDGNTKYFYASITARKFRNTIGPIEDARGQLCTGHEAVSRAFLCYYQTLLGSSEPVTSLPGDLFLENVLCQPAHLDVMVTLPEIKAALWSIDRNKSLGVNGYSSGFF</sequence>
<reference evidence="1" key="1">
    <citation type="submission" date="2024-03" db="EMBL/GenBank/DDBJ databases">
        <title>WGS assembly of Saponaria officinalis var. Norfolk2.</title>
        <authorList>
            <person name="Jenkins J."/>
            <person name="Shu S."/>
            <person name="Grimwood J."/>
            <person name="Barry K."/>
            <person name="Goodstein D."/>
            <person name="Schmutz J."/>
            <person name="Leebens-Mack J."/>
            <person name="Osbourn A."/>
        </authorList>
    </citation>
    <scope>NUCLEOTIDE SEQUENCE [LARGE SCALE GENOMIC DNA]</scope>
    <source>
        <strain evidence="1">JIC</strain>
    </source>
</reference>
<name>A0AAW1MWC6_SAPOF</name>
<keyword evidence="2" id="KW-1185">Reference proteome</keyword>
<proteinExistence type="predicted"/>
<accession>A0AAW1MWC6</accession>
<organism evidence="1 2">
    <name type="scientific">Saponaria officinalis</name>
    <name type="common">Common soapwort</name>
    <name type="synonym">Lychnis saponaria</name>
    <dbReference type="NCBI Taxonomy" id="3572"/>
    <lineage>
        <taxon>Eukaryota</taxon>
        <taxon>Viridiplantae</taxon>
        <taxon>Streptophyta</taxon>
        <taxon>Embryophyta</taxon>
        <taxon>Tracheophyta</taxon>
        <taxon>Spermatophyta</taxon>
        <taxon>Magnoliopsida</taxon>
        <taxon>eudicotyledons</taxon>
        <taxon>Gunneridae</taxon>
        <taxon>Pentapetalae</taxon>
        <taxon>Caryophyllales</taxon>
        <taxon>Caryophyllaceae</taxon>
        <taxon>Caryophylleae</taxon>
        <taxon>Saponaria</taxon>
    </lineage>
</organism>
<dbReference type="PANTHER" id="PTHR33710:SF71">
    <property type="entry name" value="ENDONUCLEASE_EXONUCLEASE_PHOSPHATASE DOMAIN-CONTAINING PROTEIN"/>
    <property type="match status" value="1"/>
</dbReference>
<dbReference type="EMBL" id="JBDFQZ010000002">
    <property type="protein sequence ID" value="KAK9750773.1"/>
    <property type="molecule type" value="Genomic_DNA"/>
</dbReference>
<dbReference type="InterPro" id="IPR036691">
    <property type="entry name" value="Endo/exonu/phosph_ase_sf"/>
</dbReference>
<protein>
    <recommendedName>
        <fullName evidence="3">Endonuclease/exonuclease/phosphatase domain-containing protein</fullName>
    </recommendedName>
</protein>
<dbReference type="SUPFAM" id="SSF56219">
    <property type="entry name" value="DNase I-like"/>
    <property type="match status" value="1"/>
</dbReference>
<evidence type="ECO:0008006" key="3">
    <source>
        <dbReference type="Google" id="ProtNLM"/>
    </source>
</evidence>